<evidence type="ECO:0000256" key="4">
    <source>
        <dbReference type="ARBA" id="ARBA00023136"/>
    </source>
</evidence>
<organism evidence="7 8">
    <name type="scientific">Candidatus Pullilachnospira stercoravium</name>
    <dbReference type="NCBI Taxonomy" id="2840913"/>
    <lineage>
        <taxon>Bacteria</taxon>
        <taxon>Bacillati</taxon>
        <taxon>Bacillota</taxon>
        <taxon>Clostridia</taxon>
        <taxon>Lachnospirales</taxon>
        <taxon>Lachnospiraceae</taxon>
        <taxon>Lachnospiraceae incertae sedis</taxon>
        <taxon>Candidatus Pullilachnospira</taxon>
    </lineage>
</organism>
<dbReference type="InterPro" id="IPR051328">
    <property type="entry name" value="T7SS_ABC-Transporter"/>
</dbReference>
<keyword evidence="3 5" id="KW-1133">Transmembrane helix</keyword>
<dbReference type="EMBL" id="DVON01000167">
    <property type="protein sequence ID" value="HIV12991.1"/>
    <property type="molecule type" value="Genomic_DNA"/>
</dbReference>
<evidence type="ECO:0000256" key="3">
    <source>
        <dbReference type="ARBA" id="ARBA00022989"/>
    </source>
</evidence>
<feature type="domain" description="ABC-2 type transporter transmembrane" evidence="6">
    <location>
        <begin position="26"/>
        <end position="382"/>
    </location>
</feature>
<feature type="transmembrane region" description="Helical" evidence="5">
    <location>
        <begin position="195"/>
        <end position="216"/>
    </location>
</feature>
<keyword evidence="2 5" id="KW-0812">Transmembrane</keyword>
<comment type="caution">
    <text evidence="7">The sequence shown here is derived from an EMBL/GenBank/DDBJ whole genome shotgun (WGS) entry which is preliminary data.</text>
</comment>
<gene>
    <name evidence="7" type="ORF">IAA63_07625</name>
</gene>
<dbReference type="GO" id="GO:0016020">
    <property type="term" value="C:membrane"/>
    <property type="evidence" value="ECO:0007669"/>
    <property type="project" value="UniProtKB-SubCell"/>
</dbReference>
<dbReference type="InterPro" id="IPR013525">
    <property type="entry name" value="ABC2_TM"/>
</dbReference>
<feature type="transmembrane region" description="Helical" evidence="5">
    <location>
        <begin position="237"/>
        <end position="258"/>
    </location>
</feature>
<feature type="transmembrane region" description="Helical" evidence="5">
    <location>
        <begin position="363"/>
        <end position="384"/>
    </location>
</feature>
<dbReference type="PANTHER" id="PTHR43077">
    <property type="entry name" value="TRANSPORT PERMEASE YVFS-RELATED"/>
    <property type="match status" value="1"/>
</dbReference>
<dbReference type="Pfam" id="PF12698">
    <property type="entry name" value="ABC2_membrane_3"/>
    <property type="match status" value="1"/>
</dbReference>
<feature type="transmembrane region" description="Helical" evidence="5">
    <location>
        <begin position="304"/>
        <end position="323"/>
    </location>
</feature>
<evidence type="ECO:0000313" key="8">
    <source>
        <dbReference type="Proteomes" id="UP000886723"/>
    </source>
</evidence>
<dbReference type="Proteomes" id="UP000886723">
    <property type="component" value="Unassembled WGS sequence"/>
</dbReference>
<feature type="transmembrane region" description="Helical" evidence="5">
    <location>
        <begin position="270"/>
        <end position="292"/>
    </location>
</feature>
<evidence type="ECO:0000259" key="6">
    <source>
        <dbReference type="Pfam" id="PF12698"/>
    </source>
</evidence>
<comment type="subcellular location">
    <subcellularLocation>
        <location evidence="1">Membrane</location>
        <topology evidence="1">Multi-pass membrane protein</topology>
    </subcellularLocation>
</comment>
<dbReference type="PANTHER" id="PTHR43077:SF11">
    <property type="entry name" value="TRANSPORT PERMEASE YVFS-RELATED"/>
    <property type="match status" value="1"/>
</dbReference>
<dbReference type="Gene3D" id="3.40.1710.10">
    <property type="entry name" value="abc type-2 transporter like domain"/>
    <property type="match status" value="1"/>
</dbReference>
<dbReference type="GO" id="GO:0140359">
    <property type="term" value="F:ABC-type transporter activity"/>
    <property type="evidence" value="ECO:0007669"/>
    <property type="project" value="InterPro"/>
</dbReference>
<evidence type="ECO:0000313" key="7">
    <source>
        <dbReference type="EMBL" id="HIV12991.1"/>
    </source>
</evidence>
<reference evidence="7" key="2">
    <citation type="journal article" date="2021" name="PeerJ">
        <title>Extensive microbial diversity within the chicken gut microbiome revealed by metagenomics and culture.</title>
        <authorList>
            <person name="Gilroy R."/>
            <person name="Ravi A."/>
            <person name="Getino M."/>
            <person name="Pursley I."/>
            <person name="Horton D.L."/>
            <person name="Alikhan N.F."/>
            <person name="Baker D."/>
            <person name="Gharbi K."/>
            <person name="Hall N."/>
            <person name="Watson M."/>
            <person name="Adriaenssens E.M."/>
            <person name="Foster-Nyarko E."/>
            <person name="Jarju S."/>
            <person name="Secka A."/>
            <person name="Antonio M."/>
            <person name="Oren A."/>
            <person name="Chaudhuri R.R."/>
            <person name="La Ragione R."/>
            <person name="Hildebrand F."/>
            <person name="Pallen M.J."/>
        </authorList>
    </citation>
    <scope>NUCLEOTIDE SEQUENCE</scope>
    <source>
        <strain evidence="7">ChiBcec2-4451</strain>
    </source>
</reference>
<name>A0A9D1NUA8_9FIRM</name>
<sequence length="404" mass="44429">MKVFSACMKIIRKNLLLILLYNLMFAAIGIVAGQMSSGESDHQGFENSNFHYTLIDRDDNPALADSIRSYLNHFGQEVSIADETEALQDALFFDSTNAILIIPGGFASSLKDGNPENISFSAKPNSASGYYVQFLLQSYLDTLSLCMGTPGISDLQQAAETALQISLTEAPVHLLSDGRATSISTFFQQFTVIEYYILVVVIMLCVSAIFIPFNRLEIRMRNNISPLSPMASGLQKWLAALLISLGIWIFTSFCAFLIDWKSTLAMEPVSLLLIWCNSLLASLTAMAGALVCSHFIRNPNIQNAAANIAALILSFLGGVFVPLDLLGENVIHVGRFLPSYWYSTTADGIFHLSGYSAEQLRPVFTGLLIQLGFFLALLCISLVLSRYQIRGERALGNTRTELVR</sequence>
<keyword evidence="4 5" id="KW-0472">Membrane</keyword>
<protein>
    <submittedName>
        <fullName evidence="7">ABC transporter permease</fullName>
    </submittedName>
</protein>
<evidence type="ECO:0000256" key="2">
    <source>
        <dbReference type="ARBA" id="ARBA00022692"/>
    </source>
</evidence>
<evidence type="ECO:0000256" key="5">
    <source>
        <dbReference type="SAM" id="Phobius"/>
    </source>
</evidence>
<evidence type="ECO:0000256" key="1">
    <source>
        <dbReference type="ARBA" id="ARBA00004141"/>
    </source>
</evidence>
<accession>A0A9D1NUA8</accession>
<reference evidence="7" key="1">
    <citation type="submission" date="2020-10" db="EMBL/GenBank/DDBJ databases">
        <authorList>
            <person name="Gilroy R."/>
        </authorList>
    </citation>
    <scope>NUCLEOTIDE SEQUENCE</scope>
    <source>
        <strain evidence="7">ChiBcec2-4451</strain>
    </source>
</reference>
<dbReference type="AlphaFoldDB" id="A0A9D1NUA8"/>
<proteinExistence type="predicted"/>